<feature type="repeat" description="ANK" evidence="1">
    <location>
        <begin position="1866"/>
        <end position="1898"/>
    </location>
</feature>
<evidence type="ECO:0000256" key="2">
    <source>
        <dbReference type="SAM" id="MobiDB-lite"/>
    </source>
</evidence>
<dbReference type="InterPro" id="IPR002110">
    <property type="entry name" value="Ankyrin_rpt"/>
</dbReference>
<proteinExistence type="predicted"/>
<sequence>MGIRSTRPLPLAHAELALAPFFKRRFRSWHLEHVRLALQRYRLLTTRFCVDALQLGAILGITEKKLGDDVMRLFLPRTPTRAQCMVDVMEVLIALALVCQAPGMLQRFELIFDVVDLDAKGAISTTDLIMLCGAVGRAIMKLFEYKVEPEQHAAMAYVTEVLDSLGVNRNGSITKEALCKFMVSDRFAVHYVRQCTGEGKPRLYILMEKDAEFLGAVEFSTEQHMQTTSLKTVRDMIYTQVHRVPEDFSFLCQGREVGKVWEVDRRAWSIVPFALRGSPGLRTDIMAHNRGLERPTVTSPFEFRYMGNLITRYKKFVHDIKPVYRHRAFRLRKNAPRKRLEPSVEWRVATTWSGEWTYEQQLIKSKSKAGILKSLRTASRPQPGVLVVKSHFGDILSSPSMVGAENGTNDRPSSATIGDSPSTPSKSEQRMQRIVALNLRERKYEDKLRNQKMQWKARVIAMEAQHQMEGQLRAHTAKGAGRVEYQQNNHIDDTSTSTIKTVLVHVEEDNILPSRLIHCEPKKRRRAKKLEWAAYRWDIPGRLLSALPPRRKKLKVSKISDGISLAPPSGTSANRQLGLGRFLSSTHIFLEDNEVEVFPVLVIRPIEVQICVNERVDDELEDVRMPTIASADERKVDKVMKQSLFASKTYLTEFEYEISASESNFEALYQHAASGTLQDALWLNRRDVFGRTMLHDAAEFGHANVMELLLKARVVVDIKDSKGDSPLHRAARHGRLKEVSMLLREHATPWLLNSEGKSPLYSALETAAKKLARTMSPQPGGQKSENILDSKLGDGSNNLFLAHRTYPQLRQVIDLLWDTYKLEHLVNNDDYDRTNCLELEKHVYGDMIKACHGGNLLRVQRLVDLEKRPVLRYINDQMEFLQRTALHEATEQGHTAVVDLLLKLGADGYLRDQRLQAPLHLAAFKGFDKIVKCLVSKFPHTASYQDITGCTPLQLAIQQKHWNIAAELISLIRSSSDAIYHDTGSAFNAEDRRVNCLDLQDIHGYTALHYACIHGNFEICRALANARAAASLSQCEYRIVKGTSHLLGMWWKGNSKRVGTGKSLPEAGQSRVVDIEAPVELVIQGCKQNYLDFEERLAVLDLLLSHESAEDSDHGKPSLVKVAPSPLFHIAAQLADVNISVAVEICRRLHKLHIGINMTHPQTGETVLLQECKRICILANKSSDPRYSHADEMTNQLALVRSLLELGANVDLANEINGESPLGCAAWYGHLSLLDLLLEAGADKDGFLRRRSYSPLHFAALGNNVTCAKMLIGRSATVNVEMPPTNAETPLYFAIRSKSEEMVDILLRSNADPCSLCTVQQNCKTSFGIVLSLATATQGGDNSQAKVSVNDGYESVGSAALVVSPLTFGLLVAQSLKTFSIPEELNCTVERSQKRTEWIEMEHIYTGVAGLNAAAETSIHIAIACGHVEIVKYFGTIVQNHFPECFIREGKAFKSLLVTACEARQIQILRFLLSHDGIDAGGGFTYKTCRDEFHSALCACASVQFVEGFELLIQHGARPDVHTLENALKGITLSSKHSMASPRVNEIELLERNESACRAAFPAATNRCGETPLAAASTRKDGFGLVVVRSLLSAIAQQKLPSAANIIDRALVGCFAQEAPCNLKIAQALLDSGANARFTCDATDDEAISCGVSQNSAISYAMQTAQYAGVKLLMDHGAIITAGLSEIFLARFLMDANHSAQHHWRRFSKYMKRRGGKELLLNVEATMKTVLKKKVFTEAMNSDLVHQMLTSASAIAATIAQEVGESKRFWGIVNSILDKYPKEASSRKAEWNQKAALHYAVASLELPTVVKLIELRGFDLLAEDENKQTPLHLAAVSGDESMCRLLLTKLQSNTAKATAIDVPDTHGRTALHLAIIHGNETAANMLLTAGASLDMRCRDGLTALLYAAKCNRLAILIALYSRAQPKPHHALLTVNDEAGIFVAAHHGAFSVVRWFMNLYKEECKANKGGTTGSNEMPLKDKSLLLGMQCGFGRTILHYSAISGDEDTLEVLLTAEAHEVIGASFDAVNARDKFGYTPLMYAFAFGRMRVVRKLCELGADPYASVDHSGDSGAHPYTASFDIAGLLRWFALPGWYSYASKYLPPEEKARLVRTASIAEDYLWHSSYNYRKKPGRPAVEWRCKWKRIPAARLLKSEPRRRGKELVRTSIRSWRFPHKTIFDYACETGNTQIADFLVNLQLPQIFRSLSYQAQRRNFMQAVRWNRLEIVKTLLTSAAPGNPVIASTTGNHFLDFVEAGIECAVSRGLEDMGIYLVSQWQGIKENDHDSATSGAFAFQFASAFQVACIRRLPKLMEVMIERGGEELVEFHLNEGPALVYAFAFATYSVPSVRKWMEFGSPKNVRVSWQPQIAETGHASKRPAFVGPLDTYEMPTPRLPIDDLCRIFADVSFTDNAQVNSHDMDTKSDRTKQCEQVHNTDSIEPTLSESHAIRKDEASGLSVSSGFCMDTAAETPTDSTPHGDDTASLQQENVALINPVDAGNPSDDTSNSTSVNIDETQSAQVTELHTSQMRPELNNDSKTAE</sequence>
<comment type="caution">
    <text evidence="4">The sequence shown here is derived from an EMBL/GenBank/DDBJ whole genome shotgun (WGS) entry which is preliminary data.</text>
</comment>
<feature type="repeat" description="ANK" evidence="1">
    <location>
        <begin position="1217"/>
        <end position="1243"/>
    </location>
</feature>
<keyword evidence="5" id="KW-1185">Reference proteome</keyword>
<gene>
    <name evidence="4" type="primary">ANKRD42_2</name>
    <name evidence="4" type="ORF">PHYPSEUDO_005198</name>
</gene>
<feature type="region of interest" description="Disordered" evidence="2">
    <location>
        <begin position="2493"/>
        <end position="2539"/>
    </location>
</feature>
<feature type="region of interest" description="Disordered" evidence="2">
    <location>
        <begin position="2414"/>
        <end position="2455"/>
    </location>
</feature>
<feature type="domain" description="EF-hand" evidence="3">
    <location>
        <begin position="103"/>
        <end position="138"/>
    </location>
</feature>
<dbReference type="EMBL" id="JAGDFM010000219">
    <property type="protein sequence ID" value="KAG7382122.1"/>
    <property type="molecule type" value="Genomic_DNA"/>
</dbReference>
<dbReference type="Pfam" id="PF13637">
    <property type="entry name" value="Ank_4"/>
    <property type="match status" value="1"/>
</dbReference>
<dbReference type="OrthoDB" id="823504at2759"/>
<evidence type="ECO:0000313" key="4">
    <source>
        <dbReference type="EMBL" id="KAG7382122.1"/>
    </source>
</evidence>
<organism evidence="4 5">
    <name type="scientific">Phytophthora pseudosyringae</name>
    <dbReference type="NCBI Taxonomy" id="221518"/>
    <lineage>
        <taxon>Eukaryota</taxon>
        <taxon>Sar</taxon>
        <taxon>Stramenopiles</taxon>
        <taxon>Oomycota</taxon>
        <taxon>Peronosporomycetes</taxon>
        <taxon>Peronosporales</taxon>
        <taxon>Peronosporaceae</taxon>
        <taxon>Phytophthora</taxon>
    </lineage>
</organism>
<dbReference type="SMART" id="SM00248">
    <property type="entry name" value="ANK"/>
    <property type="match status" value="23"/>
</dbReference>
<dbReference type="GO" id="GO:0005509">
    <property type="term" value="F:calcium ion binding"/>
    <property type="evidence" value="ECO:0007669"/>
    <property type="project" value="InterPro"/>
</dbReference>
<dbReference type="Pfam" id="PF12796">
    <property type="entry name" value="Ank_2"/>
    <property type="match status" value="5"/>
</dbReference>
<dbReference type="PROSITE" id="PS50088">
    <property type="entry name" value="ANK_REPEAT"/>
    <property type="match status" value="10"/>
</dbReference>
<feature type="compositionally biased region" description="Polar residues" evidence="2">
    <location>
        <begin position="2430"/>
        <end position="2443"/>
    </location>
</feature>
<dbReference type="PROSITE" id="PS50222">
    <property type="entry name" value="EF_HAND_2"/>
    <property type="match status" value="1"/>
</dbReference>
<dbReference type="PANTHER" id="PTHR24198">
    <property type="entry name" value="ANKYRIN REPEAT AND PROTEIN KINASE DOMAIN-CONTAINING PROTEIN"/>
    <property type="match status" value="1"/>
</dbReference>
<feature type="repeat" description="ANK" evidence="1">
    <location>
        <begin position="722"/>
        <end position="754"/>
    </location>
</feature>
<feature type="region of interest" description="Disordered" evidence="2">
    <location>
        <begin position="399"/>
        <end position="430"/>
    </location>
</feature>
<feature type="compositionally biased region" description="Basic and acidic residues" evidence="2">
    <location>
        <begin position="2416"/>
        <end position="2429"/>
    </location>
</feature>
<feature type="repeat" description="ANK" evidence="1">
    <location>
        <begin position="1826"/>
        <end position="1847"/>
    </location>
</feature>
<evidence type="ECO:0000313" key="5">
    <source>
        <dbReference type="Proteomes" id="UP000694044"/>
    </source>
</evidence>
<dbReference type="Pfam" id="PF00023">
    <property type="entry name" value="Ank"/>
    <property type="match status" value="1"/>
</dbReference>
<feature type="repeat" description="ANK" evidence="1">
    <location>
        <begin position="2033"/>
        <end position="2065"/>
    </location>
</feature>
<feature type="compositionally biased region" description="Polar residues" evidence="2">
    <location>
        <begin position="2500"/>
        <end position="2530"/>
    </location>
</feature>
<dbReference type="InterPro" id="IPR002048">
    <property type="entry name" value="EF_hand_dom"/>
</dbReference>
<dbReference type="PANTHER" id="PTHR24198:SF165">
    <property type="entry name" value="ANKYRIN REPEAT-CONTAINING PROTEIN-RELATED"/>
    <property type="match status" value="1"/>
</dbReference>
<feature type="repeat" description="ANK" evidence="1">
    <location>
        <begin position="881"/>
        <end position="913"/>
    </location>
</feature>
<feature type="repeat" description="ANK" evidence="1">
    <location>
        <begin position="1286"/>
        <end position="1312"/>
    </location>
</feature>
<feature type="compositionally biased region" description="Polar residues" evidence="2">
    <location>
        <begin position="406"/>
        <end position="426"/>
    </location>
</feature>
<evidence type="ECO:0000256" key="1">
    <source>
        <dbReference type="PROSITE-ProRule" id="PRU00023"/>
    </source>
</evidence>
<evidence type="ECO:0000259" key="3">
    <source>
        <dbReference type="PROSITE" id="PS50222"/>
    </source>
</evidence>
<feature type="repeat" description="ANK" evidence="1">
    <location>
        <begin position="1003"/>
        <end position="1035"/>
    </location>
</feature>
<reference evidence="4" key="1">
    <citation type="submission" date="2021-02" db="EMBL/GenBank/DDBJ databases">
        <authorList>
            <person name="Palmer J.M."/>
        </authorList>
    </citation>
    <scope>NUCLEOTIDE SEQUENCE</scope>
    <source>
        <strain evidence="4">SCRP734</strain>
    </source>
</reference>
<dbReference type="Proteomes" id="UP000694044">
    <property type="component" value="Unassembled WGS sequence"/>
</dbReference>
<dbReference type="PROSITE" id="PS50297">
    <property type="entry name" value="ANK_REP_REGION"/>
    <property type="match status" value="10"/>
</dbReference>
<feature type="repeat" description="ANK" evidence="1">
    <location>
        <begin position="1251"/>
        <end position="1283"/>
    </location>
</feature>
<keyword evidence="1" id="KW-0040">ANK repeat</keyword>
<accession>A0A8T1VLH6</accession>
<name>A0A8T1VLH6_9STRA</name>
<protein>
    <submittedName>
        <fullName evidence="4">Ankyrin repeat domain-containing protein 42</fullName>
    </submittedName>
</protein>
<feature type="repeat" description="ANK" evidence="1">
    <location>
        <begin position="689"/>
        <end position="721"/>
    </location>
</feature>